<evidence type="ECO:0000256" key="15">
    <source>
        <dbReference type="SAM" id="Phobius"/>
    </source>
</evidence>
<dbReference type="InterPro" id="IPR023299">
    <property type="entry name" value="ATPase_P-typ_cyto_dom_N"/>
</dbReference>
<evidence type="ECO:0000256" key="10">
    <source>
        <dbReference type="ARBA" id="ARBA00022842"/>
    </source>
</evidence>
<dbReference type="InterPro" id="IPR023214">
    <property type="entry name" value="HAD_sf"/>
</dbReference>
<dbReference type="GO" id="GO:0016020">
    <property type="term" value="C:membrane"/>
    <property type="evidence" value="ECO:0007669"/>
    <property type="project" value="UniProtKB-SubCell"/>
</dbReference>
<keyword evidence="6 15" id="KW-0812">Transmembrane</keyword>
<keyword evidence="18" id="KW-1185">Reference proteome</keyword>
<dbReference type="RefSeq" id="WP_267772841.1">
    <property type="nucleotide sequence ID" value="NZ_JAPNKE010000002.1"/>
</dbReference>
<dbReference type="NCBIfam" id="TIGR01494">
    <property type="entry name" value="ATPase_P-type"/>
    <property type="match status" value="1"/>
</dbReference>
<comment type="caution">
    <text evidence="17">The sequence shown here is derived from an EMBL/GenBank/DDBJ whole genome shotgun (WGS) entry which is preliminary data.</text>
</comment>
<evidence type="ECO:0000256" key="11">
    <source>
        <dbReference type="ARBA" id="ARBA00022958"/>
    </source>
</evidence>
<sequence length="676" mass="70685">MTTRNHSPARRPFVRQAILDALRELDPRLTVRRPLLLGVALAAALATVLAILRPDGFTIATSVWIWLMLLVLAVAGVLVRMGASTLTIRLQHEGDLMARRLRELRRDAQAEVIPASRLRRGDLVLVPAGDNIPADGVVVAGSAVIRSTLSGRSVPLVRESGADRRALVAGSAVLTGWLIVDVWSNPGEDFRQRLLALAERARLVARQEPQGLGVLLLALTAMGLAAGAALQPWAALALAGDPAPLVNLLALLACAVPASFAGLQAALDVATFRRLLKHNVVTGAASVVRALGQVDVLLLERASVAVRGNCEADELIPMPGVAVEELAGAAFLASLADETPEGRSIVALAERRYGLVPSGLQQARFLPGSGPGRLTGVDLPGRHLRKGDADAIRQFVREHSSVEPPDEFRAAVQAVAGEGGVAIGVADGPRMLGVVRLRCRVREALARLRRCGVFTVVSTADTPAAAASLAAEAGVDDFLAEATPEGKLALIRRHQAAGRRVAMVGDGNHDGPAMAQADVAVAINAGPLAAREAGGLVDLDGDPTKLVEAVELGRRQRDVGRMLAAWCLASDLALALVLVPLVISEALVRGAERMSFATCSEGLSLLDPLALHSPRSAVLAGLVVHTLTLACVAPLALRWRGPARSRLGAALVGVAVTLAAVKLLDLLLFAVFAPDL</sequence>
<reference evidence="17" key="1">
    <citation type="submission" date="2022-11" db="EMBL/GenBank/DDBJ databases">
        <title>Minimal conservation of predation-associated metabolite biosynthetic gene clusters underscores biosynthetic potential of Myxococcota including descriptions for ten novel species: Archangium lansinium sp. nov., Myxococcus landrumus sp. nov., Nannocystis bai.</title>
        <authorList>
            <person name="Ahearne A."/>
            <person name="Stevens C."/>
            <person name="Phillips K."/>
        </authorList>
    </citation>
    <scope>NUCLEOTIDE SEQUENCE</scope>
    <source>
        <strain evidence="17">Na p29</strain>
    </source>
</reference>
<evidence type="ECO:0000256" key="1">
    <source>
        <dbReference type="ARBA" id="ARBA00004370"/>
    </source>
</evidence>
<dbReference type="Pfam" id="PF00702">
    <property type="entry name" value="Hydrolase"/>
    <property type="match status" value="1"/>
</dbReference>
<keyword evidence="3" id="KW-1003">Cell membrane</keyword>
<evidence type="ECO:0000256" key="13">
    <source>
        <dbReference type="ARBA" id="ARBA00023065"/>
    </source>
</evidence>
<dbReference type="InterPro" id="IPR059000">
    <property type="entry name" value="ATPase_P-type_domA"/>
</dbReference>
<feature type="transmembrane region" description="Helical" evidence="15">
    <location>
        <begin position="563"/>
        <end position="583"/>
    </location>
</feature>
<evidence type="ECO:0000259" key="16">
    <source>
        <dbReference type="Pfam" id="PF00122"/>
    </source>
</evidence>
<keyword evidence="5" id="KW-0597">Phosphoprotein</keyword>
<feature type="domain" description="P-type ATPase A" evidence="16">
    <location>
        <begin position="104"/>
        <end position="197"/>
    </location>
</feature>
<dbReference type="Gene3D" id="3.40.1110.10">
    <property type="entry name" value="Calcium-transporting ATPase, cytoplasmic domain N"/>
    <property type="match status" value="1"/>
</dbReference>
<evidence type="ECO:0000256" key="14">
    <source>
        <dbReference type="ARBA" id="ARBA00023136"/>
    </source>
</evidence>
<dbReference type="PRINTS" id="PR00119">
    <property type="entry name" value="CATATPASE"/>
</dbReference>
<dbReference type="GO" id="GO:0005524">
    <property type="term" value="F:ATP binding"/>
    <property type="evidence" value="ECO:0007669"/>
    <property type="project" value="UniProtKB-KW"/>
</dbReference>
<evidence type="ECO:0000256" key="2">
    <source>
        <dbReference type="ARBA" id="ARBA00022448"/>
    </source>
</evidence>
<evidence type="ECO:0000313" key="18">
    <source>
        <dbReference type="Proteomes" id="UP001150924"/>
    </source>
</evidence>
<dbReference type="GO" id="GO:0016887">
    <property type="term" value="F:ATP hydrolysis activity"/>
    <property type="evidence" value="ECO:0007669"/>
    <property type="project" value="InterPro"/>
</dbReference>
<dbReference type="InterPro" id="IPR036412">
    <property type="entry name" value="HAD-like_sf"/>
</dbReference>
<dbReference type="Gene3D" id="3.40.50.1000">
    <property type="entry name" value="HAD superfamily/HAD-like"/>
    <property type="match status" value="1"/>
</dbReference>
<evidence type="ECO:0000256" key="4">
    <source>
        <dbReference type="ARBA" id="ARBA00022538"/>
    </source>
</evidence>
<dbReference type="AlphaFoldDB" id="A0A9X3J0W9"/>
<keyword evidence="7" id="KW-0479">Metal-binding</keyword>
<organism evidence="17 18">
    <name type="scientific">Nannocystis pusilla</name>
    <dbReference type="NCBI Taxonomy" id="889268"/>
    <lineage>
        <taxon>Bacteria</taxon>
        <taxon>Pseudomonadati</taxon>
        <taxon>Myxococcota</taxon>
        <taxon>Polyangia</taxon>
        <taxon>Nannocystales</taxon>
        <taxon>Nannocystaceae</taxon>
        <taxon>Nannocystis</taxon>
    </lineage>
</organism>
<dbReference type="InterPro" id="IPR001757">
    <property type="entry name" value="P_typ_ATPase"/>
</dbReference>
<keyword evidence="12 15" id="KW-1133">Transmembrane helix</keyword>
<gene>
    <name evidence="17" type="ORF">OV079_31695</name>
</gene>
<feature type="transmembrane region" description="Helical" evidence="15">
    <location>
        <begin position="64"/>
        <end position="83"/>
    </location>
</feature>
<keyword evidence="4" id="KW-0633">Potassium transport</keyword>
<evidence type="ECO:0000256" key="3">
    <source>
        <dbReference type="ARBA" id="ARBA00022475"/>
    </source>
</evidence>
<dbReference type="InterPro" id="IPR008250">
    <property type="entry name" value="ATPase_P-typ_transduc_dom_A_sf"/>
</dbReference>
<keyword evidence="8" id="KW-0547">Nucleotide-binding</keyword>
<dbReference type="GO" id="GO:0046872">
    <property type="term" value="F:metal ion binding"/>
    <property type="evidence" value="ECO:0007669"/>
    <property type="project" value="UniProtKB-KW"/>
</dbReference>
<dbReference type="SUPFAM" id="SSF56784">
    <property type="entry name" value="HAD-like"/>
    <property type="match status" value="1"/>
</dbReference>
<feature type="transmembrane region" description="Helical" evidence="15">
    <location>
        <begin position="245"/>
        <end position="267"/>
    </location>
</feature>
<evidence type="ECO:0000256" key="8">
    <source>
        <dbReference type="ARBA" id="ARBA00022741"/>
    </source>
</evidence>
<dbReference type="GO" id="GO:0008556">
    <property type="term" value="F:P-type potassium transmembrane transporter activity"/>
    <property type="evidence" value="ECO:0007669"/>
    <property type="project" value="InterPro"/>
</dbReference>
<keyword evidence="11" id="KW-0630">Potassium</keyword>
<evidence type="ECO:0000313" key="17">
    <source>
        <dbReference type="EMBL" id="MCY1010049.1"/>
    </source>
</evidence>
<feature type="transmembrane region" description="Helical" evidence="15">
    <location>
        <begin position="649"/>
        <end position="673"/>
    </location>
</feature>
<dbReference type="PANTHER" id="PTHR43743">
    <property type="entry name" value="POTASSIUM-TRANSPORTING ATPASE ATP-BINDING SUBUNIT"/>
    <property type="match status" value="1"/>
</dbReference>
<evidence type="ECO:0000256" key="9">
    <source>
        <dbReference type="ARBA" id="ARBA00022840"/>
    </source>
</evidence>
<keyword evidence="13" id="KW-0406">Ion transport</keyword>
<proteinExistence type="predicted"/>
<dbReference type="Proteomes" id="UP001150924">
    <property type="component" value="Unassembled WGS sequence"/>
</dbReference>
<protein>
    <submittedName>
        <fullName evidence="17">HAD-IC family P-type ATPase</fullName>
    </submittedName>
</protein>
<dbReference type="InterPro" id="IPR006391">
    <property type="entry name" value="P-type_ATPase_bsu_IA"/>
</dbReference>
<evidence type="ECO:0000256" key="6">
    <source>
        <dbReference type="ARBA" id="ARBA00022692"/>
    </source>
</evidence>
<feature type="transmembrane region" description="Helical" evidence="15">
    <location>
        <begin position="617"/>
        <end position="637"/>
    </location>
</feature>
<evidence type="ECO:0000256" key="12">
    <source>
        <dbReference type="ARBA" id="ARBA00022989"/>
    </source>
</evidence>
<name>A0A9X3J0W9_9BACT</name>
<dbReference type="PANTHER" id="PTHR43743:SF1">
    <property type="entry name" value="POTASSIUM-TRANSPORTING ATPASE ATP-BINDING SUBUNIT"/>
    <property type="match status" value="1"/>
</dbReference>
<keyword evidence="10" id="KW-0460">Magnesium</keyword>
<dbReference type="Pfam" id="PF00122">
    <property type="entry name" value="E1-E2_ATPase"/>
    <property type="match status" value="1"/>
</dbReference>
<dbReference type="Gene3D" id="2.70.150.10">
    <property type="entry name" value="Calcium-transporting ATPase, cytoplasmic transduction domain A"/>
    <property type="match status" value="1"/>
</dbReference>
<feature type="transmembrane region" description="Helical" evidence="15">
    <location>
        <begin position="35"/>
        <end position="52"/>
    </location>
</feature>
<dbReference type="SUPFAM" id="SSF81660">
    <property type="entry name" value="Metal cation-transporting ATPase, ATP-binding domain N"/>
    <property type="match status" value="1"/>
</dbReference>
<evidence type="ECO:0000256" key="7">
    <source>
        <dbReference type="ARBA" id="ARBA00022723"/>
    </source>
</evidence>
<comment type="subcellular location">
    <subcellularLocation>
        <location evidence="1">Membrane</location>
    </subcellularLocation>
</comment>
<dbReference type="SUPFAM" id="SSF81653">
    <property type="entry name" value="Calcium ATPase, transduction domain A"/>
    <property type="match status" value="1"/>
</dbReference>
<evidence type="ECO:0000256" key="5">
    <source>
        <dbReference type="ARBA" id="ARBA00022553"/>
    </source>
</evidence>
<keyword evidence="14 15" id="KW-0472">Membrane</keyword>
<keyword evidence="9" id="KW-0067">ATP-binding</keyword>
<accession>A0A9X3J0W9</accession>
<keyword evidence="2" id="KW-0813">Transport</keyword>
<feature type="transmembrane region" description="Helical" evidence="15">
    <location>
        <begin position="212"/>
        <end position="233"/>
    </location>
</feature>
<dbReference type="EMBL" id="JAPNKE010000002">
    <property type="protein sequence ID" value="MCY1010049.1"/>
    <property type="molecule type" value="Genomic_DNA"/>
</dbReference>